<evidence type="ECO:0000256" key="5">
    <source>
        <dbReference type="ARBA" id="ARBA00022692"/>
    </source>
</evidence>
<feature type="transmembrane region" description="Helical" evidence="9">
    <location>
        <begin position="74"/>
        <end position="93"/>
    </location>
</feature>
<evidence type="ECO:0000256" key="7">
    <source>
        <dbReference type="ARBA" id="ARBA00023136"/>
    </source>
</evidence>
<keyword evidence="7 9" id="KW-0472">Membrane</keyword>
<evidence type="ECO:0000256" key="1">
    <source>
        <dbReference type="ARBA" id="ARBA00004429"/>
    </source>
</evidence>
<dbReference type="GO" id="GO:0015740">
    <property type="term" value="P:C4-dicarboxylate transport"/>
    <property type="evidence" value="ECO:0007669"/>
    <property type="project" value="TreeGrafter"/>
</dbReference>
<dbReference type="AlphaFoldDB" id="A0A3B9IDU5"/>
<dbReference type="PANTHER" id="PTHR35011">
    <property type="entry name" value="2,3-DIKETO-L-GULONATE TRAP TRANSPORTER SMALL PERMEASE PROTEIN YIAM"/>
    <property type="match status" value="1"/>
</dbReference>
<comment type="subunit">
    <text evidence="9">The complex comprises the extracytoplasmic solute receptor protein and the two transmembrane proteins.</text>
</comment>
<protein>
    <recommendedName>
        <fullName evidence="9">TRAP transporter small permease protein</fullName>
    </recommendedName>
</protein>
<gene>
    <name evidence="11" type="ORF">DCK97_00730</name>
</gene>
<proteinExistence type="inferred from homology"/>
<evidence type="ECO:0000256" key="2">
    <source>
        <dbReference type="ARBA" id="ARBA00022448"/>
    </source>
</evidence>
<feature type="domain" description="Tripartite ATP-independent periplasmic transporters DctQ component" evidence="10">
    <location>
        <begin position="51"/>
        <end position="198"/>
    </location>
</feature>
<evidence type="ECO:0000256" key="8">
    <source>
        <dbReference type="ARBA" id="ARBA00038436"/>
    </source>
</evidence>
<dbReference type="Proteomes" id="UP000257706">
    <property type="component" value="Unassembled WGS sequence"/>
</dbReference>
<dbReference type="EMBL" id="DMAI01000009">
    <property type="protein sequence ID" value="HAE45920.1"/>
    <property type="molecule type" value="Genomic_DNA"/>
</dbReference>
<feature type="transmembrane region" description="Helical" evidence="9">
    <location>
        <begin position="41"/>
        <end position="62"/>
    </location>
</feature>
<keyword evidence="4 9" id="KW-0997">Cell inner membrane</keyword>
<dbReference type="GO" id="GO:0005886">
    <property type="term" value="C:plasma membrane"/>
    <property type="evidence" value="ECO:0007669"/>
    <property type="project" value="UniProtKB-SubCell"/>
</dbReference>
<name>A0A3B9IDU5_9PROT</name>
<comment type="subcellular location">
    <subcellularLocation>
        <location evidence="1 9">Cell inner membrane</location>
        <topology evidence="1 9">Multi-pass membrane protein</topology>
    </subcellularLocation>
</comment>
<dbReference type="Pfam" id="PF04290">
    <property type="entry name" value="DctQ"/>
    <property type="match status" value="1"/>
</dbReference>
<keyword evidence="5 9" id="KW-0812">Transmembrane</keyword>
<evidence type="ECO:0000313" key="11">
    <source>
        <dbReference type="EMBL" id="HAE45920.1"/>
    </source>
</evidence>
<evidence type="ECO:0000256" key="6">
    <source>
        <dbReference type="ARBA" id="ARBA00022989"/>
    </source>
</evidence>
<keyword evidence="2 9" id="KW-0813">Transport</keyword>
<evidence type="ECO:0000259" key="10">
    <source>
        <dbReference type="Pfam" id="PF04290"/>
    </source>
</evidence>
<keyword evidence="6 9" id="KW-1133">Transmembrane helix</keyword>
<comment type="similarity">
    <text evidence="8 9">Belongs to the TRAP transporter small permease family.</text>
</comment>
<evidence type="ECO:0000313" key="12">
    <source>
        <dbReference type="Proteomes" id="UP000257706"/>
    </source>
</evidence>
<dbReference type="RefSeq" id="WP_296713713.1">
    <property type="nucleotide sequence ID" value="NZ_CP121024.1"/>
</dbReference>
<dbReference type="PANTHER" id="PTHR35011:SF2">
    <property type="entry name" value="2,3-DIKETO-L-GULONATE TRAP TRANSPORTER SMALL PERMEASE PROTEIN YIAM"/>
    <property type="match status" value="1"/>
</dbReference>
<evidence type="ECO:0000256" key="9">
    <source>
        <dbReference type="RuleBase" id="RU369079"/>
    </source>
</evidence>
<reference evidence="11 12" key="1">
    <citation type="journal article" date="2018" name="Nat. Biotechnol.">
        <title>A standardized bacterial taxonomy based on genome phylogeny substantially revises the tree of life.</title>
        <authorList>
            <person name="Parks D.H."/>
            <person name="Chuvochina M."/>
            <person name="Waite D.W."/>
            <person name="Rinke C."/>
            <person name="Skarshewski A."/>
            <person name="Chaumeil P.A."/>
            <person name="Hugenholtz P."/>
        </authorList>
    </citation>
    <scope>NUCLEOTIDE SEQUENCE [LARGE SCALE GENOMIC DNA]</scope>
    <source>
        <strain evidence="11">UBA8739</strain>
    </source>
</reference>
<dbReference type="InterPro" id="IPR007387">
    <property type="entry name" value="TRAP_DctQ"/>
</dbReference>
<accession>A0A3B9IDU5</accession>
<organism evidence="11 12">
    <name type="scientific">Tistrella mobilis</name>
    <dbReference type="NCBI Taxonomy" id="171437"/>
    <lineage>
        <taxon>Bacteria</taxon>
        <taxon>Pseudomonadati</taxon>
        <taxon>Pseudomonadota</taxon>
        <taxon>Alphaproteobacteria</taxon>
        <taxon>Geminicoccales</taxon>
        <taxon>Geminicoccaceae</taxon>
        <taxon>Tistrella</taxon>
    </lineage>
</organism>
<evidence type="ECO:0000256" key="4">
    <source>
        <dbReference type="ARBA" id="ARBA00022519"/>
    </source>
</evidence>
<feature type="transmembrane region" description="Helical" evidence="9">
    <location>
        <begin position="114"/>
        <end position="134"/>
    </location>
</feature>
<feature type="transmembrane region" description="Helical" evidence="9">
    <location>
        <begin position="172"/>
        <end position="193"/>
    </location>
</feature>
<evidence type="ECO:0000256" key="3">
    <source>
        <dbReference type="ARBA" id="ARBA00022475"/>
    </source>
</evidence>
<dbReference type="InterPro" id="IPR055348">
    <property type="entry name" value="DctQ"/>
</dbReference>
<keyword evidence="3" id="KW-1003">Cell membrane</keyword>
<comment type="caution">
    <text evidence="11">The sequence shown here is derived from an EMBL/GenBank/DDBJ whole genome shotgun (WGS) entry which is preliminary data.</text>
</comment>
<comment type="function">
    <text evidence="9">Part of the tripartite ATP-independent periplasmic (TRAP) transport system.</text>
</comment>
<sequence length="205" mass="22111">MTKILEEAGASQSPLHTGTRGVPGPVACLQTLSNRIAGVEAWAAGLTVFGIFCLLLGNVVSRSLGNPLIWTDELAVFLMAWAAFIGASLGLARRQHIAITLLPDALRPAARRRLAILVDVALLVFLAVLSVQIWRWFDPVGVLQAASIEDFTASTFNFIYQEPTVTLGMHKVWFWLVMPVFCVTATIHVLASLAGRLTGGEEMAA</sequence>
<dbReference type="GO" id="GO:0022857">
    <property type="term" value="F:transmembrane transporter activity"/>
    <property type="evidence" value="ECO:0007669"/>
    <property type="project" value="UniProtKB-UniRule"/>
</dbReference>